<feature type="transmembrane region" description="Helical" evidence="1">
    <location>
        <begin position="136"/>
        <end position="157"/>
    </location>
</feature>
<organism evidence="2 3">
    <name type="scientific">Dorcoceras hygrometricum</name>
    <dbReference type="NCBI Taxonomy" id="472368"/>
    <lineage>
        <taxon>Eukaryota</taxon>
        <taxon>Viridiplantae</taxon>
        <taxon>Streptophyta</taxon>
        <taxon>Embryophyta</taxon>
        <taxon>Tracheophyta</taxon>
        <taxon>Spermatophyta</taxon>
        <taxon>Magnoliopsida</taxon>
        <taxon>eudicotyledons</taxon>
        <taxon>Gunneridae</taxon>
        <taxon>Pentapetalae</taxon>
        <taxon>asterids</taxon>
        <taxon>lamiids</taxon>
        <taxon>Lamiales</taxon>
        <taxon>Gesneriaceae</taxon>
        <taxon>Didymocarpoideae</taxon>
        <taxon>Trichosporeae</taxon>
        <taxon>Loxocarpinae</taxon>
        <taxon>Dorcoceras</taxon>
    </lineage>
</organism>
<proteinExistence type="predicted"/>
<keyword evidence="1" id="KW-0812">Transmembrane</keyword>
<feature type="transmembrane region" description="Helical" evidence="1">
    <location>
        <begin position="104"/>
        <end position="124"/>
    </location>
</feature>
<keyword evidence="1" id="KW-0472">Membrane</keyword>
<name>A0A2Z7A8I4_9LAMI</name>
<accession>A0A2Z7A8I4</accession>
<evidence type="ECO:0000313" key="3">
    <source>
        <dbReference type="Proteomes" id="UP000250235"/>
    </source>
</evidence>
<evidence type="ECO:0000313" key="2">
    <source>
        <dbReference type="EMBL" id="KZV17970.1"/>
    </source>
</evidence>
<keyword evidence="1" id="KW-1133">Transmembrane helix</keyword>
<keyword evidence="3" id="KW-1185">Reference proteome</keyword>
<dbReference type="AlphaFoldDB" id="A0A2Z7A8I4"/>
<reference evidence="2 3" key="1">
    <citation type="journal article" date="2015" name="Proc. Natl. Acad. Sci. U.S.A.">
        <title>The resurrection genome of Boea hygrometrica: A blueprint for survival of dehydration.</title>
        <authorList>
            <person name="Xiao L."/>
            <person name="Yang G."/>
            <person name="Zhang L."/>
            <person name="Yang X."/>
            <person name="Zhao S."/>
            <person name="Ji Z."/>
            <person name="Zhou Q."/>
            <person name="Hu M."/>
            <person name="Wang Y."/>
            <person name="Chen M."/>
            <person name="Xu Y."/>
            <person name="Jin H."/>
            <person name="Xiao X."/>
            <person name="Hu G."/>
            <person name="Bao F."/>
            <person name="Hu Y."/>
            <person name="Wan P."/>
            <person name="Li L."/>
            <person name="Deng X."/>
            <person name="Kuang T."/>
            <person name="Xiang C."/>
            <person name="Zhu J.K."/>
            <person name="Oliver M.J."/>
            <person name="He Y."/>
        </authorList>
    </citation>
    <scope>NUCLEOTIDE SEQUENCE [LARGE SCALE GENOMIC DNA]</scope>
    <source>
        <strain evidence="3">cv. XS01</strain>
    </source>
</reference>
<dbReference type="EMBL" id="KV017616">
    <property type="protein sequence ID" value="KZV17970.1"/>
    <property type="molecule type" value="Genomic_DNA"/>
</dbReference>
<sequence>MNSREMDGVSWNRSEVEFESMLAMEHTGMTRMFKYLEDTGLKGFLQDTVMEMRNRFSTADVSFKAPSKKREIKIEYRLLHDMFAKSLCAKSGSFDTVTSEKFDLMIAISAGLTVNWVKILFRVLLNMLITSTGSVVDFYVPVILYLTAEMFFFYLLITFDHQLLSSSHYNTTANS</sequence>
<gene>
    <name evidence="2" type="ORF">F511_39610</name>
</gene>
<dbReference type="Proteomes" id="UP000250235">
    <property type="component" value="Unassembled WGS sequence"/>
</dbReference>
<protein>
    <submittedName>
        <fullName evidence="2">Uncharacterized protein</fullName>
    </submittedName>
</protein>
<evidence type="ECO:0000256" key="1">
    <source>
        <dbReference type="SAM" id="Phobius"/>
    </source>
</evidence>